<dbReference type="Gene3D" id="3.40.50.620">
    <property type="entry name" value="HUPs"/>
    <property type="match status" value="1"/>
</dbReference>
<dbReference type="InterPro" id="IPR014729">
    <property type="entry name" value="Rossmann-like_a/b/a_fold"/>
</dbReference>
<dbReference type="SUPFAM" id="SSF52402">
    <property type="entry name" value="Adenine nucleotide alpha hydrolases-like"/>
    <property type="match status" value="1"/>
</dbReference>
<dbReference type="AlphaFoldDB" id="A0A6G4XPW4"/>
<dbReference type="InterPro" id="IPR006015">
    <property type="entry name" value="Universal_stress_UspA"/>
</dbReference>
<evidence type="ECO:0000256" key="1">
    <source>
        <dbReference type="ARBA" id="ARBA00008791"/>
    </source>
</evidence>
<organism evidence="4 5">
    <name type="scientific">Streptomyces mesophilus</name>
    <dbReference type="NCBI Taxonomy" id="1775132"/>
    <lineage>
        <taxon>Bacteria</taxon>
        <taxon>Bacillati</taxon>
        <taxon>Actinomycetota</taxon>
        <taxon>Actinomycetes</taxon>
        <taxon>Kitasatosporales</taxon>
        <taxon>Streptomycetaceae</taxon>
        <taxon>Streptomyces</taxon>
    </lineage>
</organism>
<protein>
    <submittedName>
        <fullName evidence="4">Universal stress protein</fullName>
    </submittedName>
</protein>
<evidence type="ECO:0000313" key="5">
    <source>
        <dbReference type="Proteomes" id="UP000481109"/>
    </source>
</evidence>
<keyword evidence="5" id="KW-1185">Reference proteome</keyword>
<comment type="similarity">
    <text evidence="1">Belongs to the universal stress protein A family.</text>
</comment>
<dbReference type="Pfam" id="PF00582">
    <property type="entry name" value="Usp"/>
    <property type="match status" value="1"/>
</dbReference>
<proteinExistence type="inferred from homology"/>
<evidence type="ECO:0000256" key="2">
    <source>
        <dbReference type="SAM" id="MobiDB-lite"/>
    </source>
</evidence>
<gene>
    <name evidence="4" type="ORF">G6045_24830</name>
</gene>
<dbReference type="RefSeq" id="WP_165334305.1">
    <property type="nucleotide sequence ID" value="NZ_JAAKZW010000120.1"/>
</dbReference>
<dbReference type="InterPro" id="IPR006016">
    <property type="entry name" value="UspA"/>
</dbReference>
<reference evidence="4 5" key="1">
    <citation type="submission" date="2020-02" db="EMBL/GenBank/DDBJ databases">
        <title>Whole-genome analyses of novel actinobacteria.</title>
        <authorList>
            <person name="Sahin N."/>
            <person name="Tokatli A."/>
        </authorList>
    </citation>
    <scope>NUCLEOTIDE SEQUENCE [LARGE SCALE GENOMIC DNA]</scope>
    <source>
        <strain evidence="4 5">YC504</strain>
    </source>
</reference>
<dbReference type="Proteomes" id="UP000481109">
    <property type="component" value="Unassembled WGS sequence"/>
</dbReference>
<accession>A0A6G4XPW4</accession>
<evidence type="ECO:0000313" key="4">
    <source>
        <dbReference type="EMBL" id="NGO78857.1"/>
    </source>
</evidence>
<dbReference type="EMBL" id="JAAKZW010000120">
    <property type="protein sequence ID" value="NGO78857.1"/>
    <property type="molecule type" value="Genomic_DNA"/>
</dbReference>
<sequence length="192" mass="19494">MTRRGITIGVDGSLGSTRALDRAAEEASSRATVLEIVYAVSDLDEAGPVLASAVARVRARHPGLCVLTLPVRGRAATVLAARGRHAELTVVGCRGLGGIAGLLLGSVSRRLAALTSGPLLVVRGNRETHPYSEVLIVPAGDGGALGQVHGRPLTDGPARASAQDPTGPEGRAVQPRRRGPSASGAVSAGRPE</sequence>
<dbReference type="PRINTS" id="PR01438">
    <property type="entry name" value="UNVRSLSTRESS"/>
</dbReference>
<evidence type="ECO:0000259" key="3">
    <source>
        <dbReference type="Pfam" id="PF00582"/>
    </source>
</evidence>
<feature type="domain" description="UspA" evidence="3">
    <location>
        <begin position="54"/>
        <end position="123"/>
    </location>
</feature>
<comment type="caution">
    <text evidence="4">The sequence shown here is derived from an EMBL/GenBank/DDBJ whole genome shotgun (WGS) entry which is preliminary data.</text>
</comment>
<feature type="region of interest" description="Disordered" evidence="2">
    <location>
        <begin position="146"/>
        <end position="192"/>
    </location>
</feature>
<name>A0A6G4XPW4_9ACTN</name>